<dbReference type="EMBL" id="HBUF01219843">
    <property type="protein sequence ID" value="CAG6668917.1"/>
    <property type="molecule type" value="Transcribed_RNA"/>
</dbReference>
<dbReference type="EMBL" id="HBUF01219844">
    <property type="protein sequence ID" value="CAG6668921.1"/>
    <property type="molecule type" value="Transcribed_RNA"/>
</dbReference>
<proteinExistence type="predicted"/>
<sequence>MRLANEVQVLRNNIGRSITHEKIKVQDTTRRSVRYSRCRLKAYFQGITVQEEYTMGFAIVFQTQIERMTGRRLTLSEKSESSPVEFLFQWFGYLSKPIDNAGRR</sequence>
<dbReference type="AlphaFoldDB" id="A0A8D8QK53"/>
<accession>A0A8D8QK53</accession>
<dbReference type="EMBL" id="HBUF01082381">
    <property type="protein sequence ID" value="CAG6633323.1"/>
    <property type="molecule type" value="Transcribed_RNA"/>
</dbReference>
<protein>
    <submittedName>
        <fullName evidence="1">Uncharacterized protein</fullName>
    </submittedName>
</protein>
<dbReference type="EMBL" id="HBUF01219842">
    <property type="protein sequence ID" value="CAG6668912.1"/>
    <property type="molecule type" value="Transcribed_RNA"/>
</dbReference>
<dbReference type="EMBL" id="HBUF01082379">
    <property type="protein sequence ID" value="CAG6633315.1"/>
    <property type="molecule type" value="Transcribed_RNA"/>
</dbReference>
<dbReference type="EMBL" id="HBUF01082382">
    <property type="protein sequence ID" value="CAG6633327.1"/>
    <property type="molecule type" value="Transcribed_RNA"/>
</dbReference>
<dbReference type="EMBL" id="HBUF01219841">
    <property type="protein sequence ID" value="CAG6668907.1"/>
    <property type="molecule type" value="Transcribed_RNA"/>
</dbReference>
<name>A0A8D8QK53_9HEMI</name>
<dbReference type="EMBL" id="HBUF01082380">
    <property type="protein sequence ID" value="CAG6633319.1"/>
    <property type="molecule type" value="Transcribed_RNA"/>
</dbReference>
<evidence type="ECO:0000313" key="1">
    <source>
        <dbReference type="EMBL" id="CAG6633331.1"/>
    </source>
</evidence>
<dbReference type="EMBL" id="HBUF01082383">
    <property type="protein sequence ID" value="CAG6633331.1"/>
    <property type="molecule type" value="Transcribed_RNA"/>
</dbReference>
<organism evidence="1">
    <name type="scientific">Cacopsylla melanoneura</name>
    <dbReference type="NCBI Taxonomy" id="428564"/>
    <lineage>
        <taxon>Eukaryota</taxon>
        <taxon>Metazoa</taxon>
        <taxon>Ecdysozoa</taxon>
        <taxon>Arthropoda</taxon>
        <taxon>Hexapoda</taxon>
        <taxon>Insecta</taxon>
        <taxon>Pterygota</taxon>
        <taxon>Neoptera</taxon>
        <taxon>Paraneoptera</taxon>
        <taxon>Hemiptera</taxon>
        <taxon>Sternorrhyncha</taxon>
        <taxon>Psylloidea</taxon>
        <taxon>Psyllidae</taxon>
        <taxon>Psyllinae</taxon>
        <taxon>Cacopsylla</taxon>
    </lineage>
</organism>
<reference evidence="1" key="1">
    <citation type="submission" date="2021-05" db="EMBL/GenBank/DDBJ databases">
        <authorList>
            <person name="Alioto T."/>
            <person name="Alioto T."/>
            <person name="Gomez Garrido J."/>
        </authorList>
    </citation>
    <scope>NUCLEOTIDE SEQUENCE</scope>
</reference>